<protein>
    <submittedName>
        <fullName evidence="1">Uncharacterized protein</fullName>
    </submittedName>
</protein>
<proteinExistence type="predicted"/>
<dbReference type="HOGENOM" id="CLU_3050655_0_0_1"/>
<organism evidence="1 2">
    <name type="scientific">Laccaria amethystina LaAM-08-1</name>
    <dbReference type="NCBI Taxonomy" id="1095629"/>
    <lineage>
        <taxon>Eukaryota</taxon>
        <taxon>Fungi</taxon>
        <taxon>Dikarya</taxon>
        <taxon>Basidiomycota</taxon>
        <taxon>Agaricomycotina</taxon>
        <taxon>Agaricomycetes</taxon>
        <taxon>Agaricomycetidae</taxon>
        <taxon>Agaricales</taxon>
        <taxon>Agaricineae</taxon>
        <taxon>Hydnangiaceae</taxon>
        <taxon>Laccaria</taxon>
    </lineage>
</organism>
<evidence type="ECO:0000313" key="2">
    <source>
        <dbReference type="Proteomes" id="UP000054477"/>
    </source>
</evidence>
<accession>A0A0C9XF77</accession>
<name>A0A0C9XF77_9AGAR</name>
<gene>
    <name evidence="1" type="ORF">K443DRAFT_682401</name>
</gene>
<dbReference type="Proteomes" id="UP000054477">
    <property type="component" value="Unassembled WGS sequence"/>
</dbReference>
<dbReference type="EMBL" id="KN838725">
    <property type="protein sequence ID" value="KIJ96336.1"/>
    <property type="molecule type" value="Genomic_DNA"/>
</dbReference>
<keyword evidence="2" id="KW-1185">Reference proteome</keyword>
<sequence length="54" mass="5894">MVSIIGFKFLASINFGSARALEDLTSSSSVRCRVAQGSITFPAQDHRHPRSDEV</sequence>
<reference evidence="2" key="2">
    <citation type="submission" date="2015-01" db="EMBL/GenBank/DDBJ databases">
        <title>Evolutionary Origins and Diversification of the Mycorrhizal Mutualists.</title>
        <authorList>
            <consortium name="DOE Joint Genome Institute"/>
            <consortium name="Mycorrhizal Genomics Consortium"/>
            <person name="Kohler A."/>
            <person name="Kuo A."/>
            <person name="Nagy L.G."/>
            <person name="Floudas D."/>
            <person name="Copeland A."/>
            <person name="Barry K.W."/>
            <person name="Cichocki N."/>
            <person name="Veneault-Fourrey C."/>
            <person name="LaButti K."/>
            <person name="Lindquist E.A."/>
            <person name="Lipzen A."/>
            <person name="Lundell T."/>
            <person name="Morin E."/>
            <person name="Murat C."/>
            <person name="Riley R."/>
            <person name="Ohm R."/>
            <person name="Sun H."/>
            <person name="Tunlid A."/>
            <person name="Henrissat B."/>
            <person name="Grigoriev I.V."/>
            <person name="Hibbett D.S."/>
            <person name="Martin F."/>
        </authorList>
    </citation>
    <scope>NUCLEOTIDE SEQUENCE [LARGE SCALE GENOMIC DNA]</scope>
    <source>
        <strain evidence="2">LaAM-08-1</strain>
    </source>
</reference>
<reference evidence="1 2" key="1">
    <citation type="submission" date="2014-04" db="EMBL/GenBank/DDBJ databases">
        <authorList>
            <consortium name="DOE Joint Genome Institute"/>
            <person name="Kuo A."/>
            <person name="Kohler A."/>
            <person name="Nagy L.G."/>
            <person name="Floudas D."/>
            <person name="Copeland A."/>
            <person name="Barry K.W."/>
            <person name="Cichocki N."/>
            <person name="Veneault-Fourrey C."/>
            <person name="LaButti K."/>
            <person name="Lindquist E.A."/>
            <person name="Lipzen A."/>
            <person name="Lundell T."/>
            <person name="Morin E."/>
            <person name="Murat C."/>
            <person name="Sun H."/>
            <person name="Tunlid A."/>
            <person name="Henrissat B."/>
            <person name="Grigoriev I.V."/>
            <person name="Hibbett D.S."/>
            <person name="Martin F."/>
            <person name="Nordberg H.P."/>
            <person name="Cantor M.N."/>
            <person name="Hua S.X."/>
        </authorList>
    </citation>
    <scope>NUCLEOTIDE SEQUENCE [LARGE SCALE GENOMIC DNA]</scope>
    <source>
        <strain evidence="1 2">LaAM-08-1</strain>
    </source>
</reference>
<dbReference type="AlphaFoldDB" id="A0A0C9XF77"/>
<evidence type="ECO:0000313" key="1">
    <source>
        <dbReference type="EMBL" id="KIJ96336.1"/>
    </source>
</evidence>